<dbReference type="EMBL" id="JAJOZR010000009">
    <property type="protein sequence ID" value="MCD7110474.1"/>
    <property type="molecule type" value="Genomic_DNA"/>
</dbReference>
<dbReference type="SUPFAM" id="SSF140990">
    <property type="entry name" value="FtsH protease domain-like"/>
    <property type="match status" value="1"/>
</dbReference>
<keyword evidence="2" id="KW-1185">Reference proteome</keyword>
<dbReference type="GO" id="GO:0005524">
    <property type="term" value="F:ATP binding"/>
    <property type="evidence" value="ECO:0007669"/>
    <property type="project" value="InterPro"/>
</dbReference>
<protein>
    <submittedName>
        <fullName evidence="1">Uncharacterized protein</fullName>
    </submittedName>
</protein>
<dbReference type="GO" id="GO:0006508">
    <property type="term" value="P:proteolysis"/>
    <property type="evidence" value="ECO:0007669"/>
    <property type="project" value="InterPro"/>
</dbReference>
<dbReference type="GO" id="GO:0004176">
    <property type="term" value="F:ATP-dependent peptidase activity"/>
    <property type="evidence" value="ECO:0007669"/>
    <property type="project" value="InterPro"/>
</dbReference>
<evidence type="ECO:0000313" key="2">
    <source>
        <dbReference type="Proteomes" id="UP001139089"/>
    </source>
</evidence>
<dbReference type="AlphaFoldDB" id="A0A9X1NV58"/>
<accession>A0A9X1NV58</accession>
<proteinExistence type="predicted"/>
<gene>
    <name evidence="1" type="ORF">LRX75_15670</name>
</gene>
<organism evidence="1 2">
    <name type="scientific">Rhizobium quercicola</name>
    <dbReference type="NCBI Taxonomy" id="2901226"/>
    <lineage>
        <taxon>Bacteria</taxon>
        <taxon>Pseudomonadati</taxon>
        <taxon>Pseudomonadota</taxon>
        <taxon>Alphaproteobacteria</taxon>
        <taxon>Hyphomicrobiales</taxon>
        <taxon>Rhizobiaceae</taxon>
        <taxon>Rhizobium/Agrobacterium group</taxon>
        <taxon>Rhizobium</taxon>
    </lineage>
</organism>
<comment type="caution">
    <text evidence="1">The sequence shown here is derived from an EMBL/GenBank/DDBJ whole genome shotgun (WGS) entry which is preliminary data.</text>
</comment>
<reference evidence="1" key="1">
    <citation type="submission" date="2021-12" db="EMBL/GenBank/DDBJ databases">
        <authorList>
            <person name="Li Y."/>
        </authorList>
    </citation>
    <scope>NUCLEOTIDE SEQUENCE</scope>
    <source>
        <strain evidence="1">DKSPLA3</strain>
    </source>
</reference>
<name>A0A9X1NV58_9HYPH</name>
<dbReference type="RefSeq" id="WP_231815678.1">
    <property type="nucleotide sequence ID" value="NZ_JAJOZR010000009.1"/>
</dbReference>
<evidence type="ECO:0000313" key="1">
    <source>
        <dbReference type="EMBL" id="MCD7110474.1"/>
    </source>
</evidence>
<dbReference type="Proteomes" id="UP001139089">
    <property type="component" value="Unassembled WGS sequence"/>
</dbReference>
<dbReference type="InterPro" id="IPR037219">
    <property type="entry name" value="Peptidase_M41-like"/>
</dbReference>
<dbReference type="Gene3D" id="1.20.58.760">
    <property type="entry name" value="Peptidase M41"/>
    <property type="match status" value="1"/>
</dbReference>
<dbReference type="GO" id="GO:0004222">
    <property type="term" value="F:metalloendopeptidase activity"/>
    <property type="evidence" value="ECO:0007669"/>
    <property type="project" value="InterPro"/>
</dbReference>
<sequence length="187" mass="21138">MSVEESAQPAEVYFHRRMVGLELGLQLARVTISSAATITWGAQPLGGTRFATERWIRRTRRRYLDMMALFMTGIAIVEIFLGQQNDGASAGEGSDLHRAIWIAVDMERSHGMGEYLASYGDVGDRRLDEIKHLDPHLMVRVDGVLREQLARAKDIIERHRGASVRLRQDLLERLDLSGEEVLAVFSY</sequence>